<evidence type="ECO:0000256" key="1">
    <source>
        <dbReference type="SAM" id="Phobius"/>
    </source>
</evidence>
<name>A0A1W1I643_9BACT</name>
<dbReference type="STRING" id="1325564.NSJP_2239"/>
<keyword evidence="3" id="KW-1185">Reference proteome</keyword>
<dbReference type="Proteomes" id="UP000192042">
    <property type="component" value="Chromosome I"/>
</dbReference>
<accession>A0A1W1I643</accession>
<dbReference type="KEGG" id="nja:NSJP_2239"/>
<evidence type="ECO:0000313" key="3">
    <source>
        <dbReference type="Proteomes" id="UP000192042"/>
    </source>
</evidence>
<protein>
    <submittedName>
        <fullName evidence="2">Uncharacterized protein</fullName>
    </submittedName>
</protein>
<dbReference type="AlphaFoldDB" id="A0A1W1I643"/>
<keyword evidence="1" id="KW-0812">Transmembrane</keyword>
<reference evidence="2 3" key="1">
    <citation type="submission" date="2017-03" db="EMBL/GenBank/DDBJ databases">
        <authorList>
            <person name="Afonso C.L."/>
            <person name="Miller P.J."/>
            <person name="Scott M.A."/>
            <person name="Spackman E."/>
            <person name="Goraichik I."/>
            <person name="Dimitrov K.M."/>
            <person name="Suarez D.L."/>
            <person name="Swayne D.E."/>
        </authorList>
    </citation>
    <scope>NUCLEOTIDE SEQUENCE [LARGE SCALE GENOMIC DNA]</scope>
    <source>
        <strain evidence="2">Genome sequencing of Nitrospira japonica strain NJ11</strain>
    </source>
</reference>
<sequence length="273" mass="30643">MRRHSKRSTRQDKNRLLGWVYGGIGVVIICGIITAAVLLNLHRKETDPVTGCPKDGYESITSVLVDLTDPINPVQEAALQNALLKVRDEVPKYGRLEIYPLKPTITTAIEPLFFGCSPGSGRDEDNGFYGNPELANRRWKRMFADKVDAVINELQKLPPQQNSPLLEGLQSVAVTSLGSPLAANASTKRILLLSDMIHHTPELSMYKGAPDFVQFKSTQYYPRIKPTLRGAQVDVFLIVRDTQKHVQQPPLYKFWVEFMNASGGFLQNWEPLQ</sequence>
<feature type="transmembrane region" description="Helical" evidence="1">
    <location>
        <begin position="16"/>
        <end position="39"/>
    </location>
</feature>
<dbReference type="EMBL" id="LT828648">
    <property type="protein sequence ID" value="SLM48411.1"/>
    <property type="molecule type" value="Genomic_DNA"/>
</dbReference>
<organism evidence="2 3">
    <name type="scientific">Nitrospira japonica</name>
    <dbReference type="NCBI Taxonomy" id="1325564"/>
    <lineage>
        <taxon>Bacteria</taxon>
        <taxon>Pseudomonadati</taxon>
        <taxon>Nitrospirota</taxon>
        <taxon>Nitrospiria</taxon>
        <taxon>Nitrospirales</taxon>
        <taxon>Nitrospiraceae</taxon>
        <taxon>Nitrospira</taxon>
    </lineage>
</organism>
<evidence type="ECO:0000313" key="2">
    <source>
        <dbReference type="EMBL" id="SLM48411.1"/>
    </source>
</evidence>
<gene>
    <name evidence="2" type="ORF">NSJP_2239</name>
</gene>
<keyword evidence="1" id="KW-0472">Membrane</keyword>
<proteinExistence type="predicted"/>
<keyword evidence="1" id="KW-1133">Transmembrane helix</keyword>